<keyword evidence="5" id="KW-0777">Teichoic acid biosynthesis</keyword>
<comment type="similarity">
    <text evidence="2">Belongs to the CDP-glycerol glycerophosphotransferase family.</text>
</comment>
<dbReference type="Pfam" id="PF00535">
    <property type="entry name" value="Glycos_transf_2"/>
    <property type="match status" value="1"/>
</dbReference>
<protein>
    <submittedName>
        <fullName evidence="8">CDP-glycerol glycerophosphotransferase family protein</fullName>
    </submittedName>
</protein>
<keyword evidence="3" id="KW-1003">Cell membrane</keyword>
<accession>A0ABS2TWS0</accession>
<dbReference type="PANTHER" id="PTHR37316:SF3">
    <property type="entry name" value="TEICHOIC ACID GLYCEROL-PHOSPHATE TRANSFERASE"/>
    <property type="match status" value="1"/>
</dbReference>
<keyword evidence="6" id="KW-0472">Membrane</keyword>
<dbReference type="Pfam" id="PF04464">
    <property type="entry name" value="Glyphos_transf"/>
    <property type="match status" value="1"/>
</dbReference>
<evidence type="ECO:0000256" key="2">
    <source>
        <dbReference type="ARBA" id="ARBA00010488"/>
    </source>
</evidence>
<dbReference type="CDD" id="cd00761">
    <property type="entry name" value="Glyco_tranf_GTA_type"/>
    <property type="match status" value="1"/>
</dbReference>
<dbReference type="InterPro" id="IPR043149">
    <property type="entry name" value="TagF_N"/>
</dbReference>
<evidence type="ECO:0000256" key="4">
    <source>
        <dbReference type="ARBA" id="ARBA00022679"/>
    </source>
</evidence>
<evidence type="ECO:0000256" key="5">
    <source>
        <dbReference type="ARBA" id="ARBA00022944"/>
    </source>
</evidence>
<dbReference type="PANTHER" id="PTHR37316">
    <property type="entry name" value="TEICHOIC ACID GLYCEROL-PHOSPHATE PRIMASE"/>
    <property type="match status" value="1"/>
</dbReference>
<reference evidence="8 9" key="1">
    <citation type="submission" date="2021-01" db="EMBL/GenBank/DDBJ databases">
        <title>Streptomyces acididurans sp. nov., isolated from a peat swamp forest soil.</title>
        <authorList>
            <person name="Chantavorakit T."/>
            <person name="Duangmal K."/>
        </authorList>
    </citation>
    <scope>NUCLEOTIDE SEQUENCE [LARGE SCALE GENOMIC DNA]</scope>
    <source>
        <strain evidence="8 9">KK5PA1</strain>
    </source>
</reference>
<dbReference type="InterPro" id="IPR001173">
    <property type="entry name" value="Glyco_trans_2-like"/>
</dbReference>
<evidence type="ECO:0000313" key="9">
    <source>
        <dbReference type="Proteomes" id="UP000749040"/>
    </source>
</evidence>
<comment type="caution">
    <text evidence="8">The sequence shown here is derived from an EMBL/GenBank/DDBJ whole genome shotgun (WGS) entry which is preliminary data.</text>
</comment>
<dbReference type="Proteomes" id="UP000749040">
    <property type="component" value="Unassembled WGS sequence"/>
</dbReference>
<dbReference type="Gene3D" id="3.40.50.11820">
    <property type="match status" value="1"/>
</dbReference>
<proteinExistence type="inferred from homology"/>
<gene>
    <name evidence="8" type="ORF">ITX44_25240</name>
</gene>
<organism evidence="8 9">
    <name type="scientific">Actinacidiphila acididurans</name>
    <dbReference type="NCBI Taxonomy" id="2784346"/>
    <lineage>
        <taxon>Bacteria</taxon>
        <taxon>Bacillati</taxon>
        <taxon>Actinomycetota</taxon>
        <taxon>Actinomycetes</taxon>
        <taxon>Kitasatosporales</taxon>
        <taxon>Streptomycetaceae</taxon>
        <taxon>Actinacidiphila</taxon>
    </lineage>
</organism>
<evidence type="ECO:0000256" key="3">
    <source>
        <dbReference type="ARBA" id="ARBA00022475"/>
    </source>
</evidence>
<evidence type="ECO:0000256" key="1">
    <source>
        <dbReference type="ARBA" id="ARBA00004202"/>
    </source>
</evidence>
<evidence type="ECO:0000256" key="6">
    <source>
        <dbReference type="ARBA" id="ARBA00023136"/>
    </source>
</evidence>
<keyword evidence="4" id="KW-0808">Transferase</keyword>
<dbReference type="InterPro" id="IPR043148">
    <property type="entry name" value="TagF_C"/>
</dbReference>
<dbReference type="Gene3D" id="3.40.50.12580">
    <property type="match status" value="1"/>
</dbReference>
<dbReference type="InterPro" id="IPR007554">
    <property type="entry name" value="Glycerophosphate_synth"/>
</dbReference>
<name>A0ABS2TWS0_9ACTN</name>
<evidence type="ECO:0000313" key="8">
    <source>
        <dbReference type="EMBL" id="MBM9507793.1"/>
    </source>
</evidence>
<sequence length="956" mass="109058">MNRVPGPDLSVVVIVYNDAELLPTAVQSVLDQSLRSVEVVIVDDCSTDGSYEVAQALAELHPDRVRAFQLEQNSGGCGGPRNRGIAEVRGEYVVFLDSDDTLQHDACRNFLDAARATGADLVSGLTKRVQVRTGKSADWYPWLYTSTRTFESVGELPDLLVYDTLSTNMCYRRDFLRDNGLEFPVGIHYEDLLFSAQAYLAARRITLIPNHVYNWMVDDTGTRRSISNRRHEVENFVHRVRIHRQIDAIFRERGLDDLKLHKDTKFLKHDLVLHLRDLPFLDDDYRTQFSRLAREYMSRISQEAYERLEPIHRICAYLLMEEDWANLNPAIDTLINRQKLSVPLTERDGRVYWCAEHLDDERARAILDVTDLGYHAKPLRQMTLRAKLEQYRQTGQGIAVSGTVVNPLGRITEQAELKAAIELRPRRKGMRGITFPAAEVRHAGDHLTWRAEADLSKKLRPLGLLDPVWDIRLVLSIDGTPTVPMLITVGDAALETELPLRIRPRLSRLVADTLEVETSAKGHLAFVQVAQGSVSRRSRAGLDRALQGAPGTVAKNGLRRARGARKYVRSGETKIRVYHEVFSKLPVRKGTVVFESHLGKQYSDSPRAIYEEMRRQGVKFTAIWSYADRPEDFPADATLVKRWSFPYLRALAQAEFWIDNQGFPLKLTKRPETTYIQTWHGSALKKMGFDSPQLRVRTKDQQADYQRVLDRFDHFLIRSEHDARTLVPAFRLKDEVVLRSGYPRNDALVAALDAERKGGGRVRPDIVRELGIPEDRTILLYAPTFRNTAAGGVRKFEPPLDFDEFADRFGDRYTLLVRSHYLNTVVLPPSVRGRVIDVTSVHDVTPLFLAADAMITDYSSVMFDYALLDRPMVFFAYDYDEYVKDDRGTYFDLTKHAPGPVVRDVEGLYSVLDDLPRSESEWAVRRKQFVAEFGEYDKGDAARQIVSRFFRPGGSK</sequence>
<dbReference type="SUPFAM" id="SSF53756">
    <property type="entry name" value="UDP-Glycosyltransferase/glycogen phosphorylase"/>
    <property type="match status" value="1"/>
</dbReference>
<feature type="domain" description="Glycosyltransferase 2-like" evidence="7">
    <location>
        <begin position="10"/>
        <end position="138"/>
    </location>
</feature>
<dbReference type="InterPro" id="IPR029044">
    <property type="entry name" value="Nucleotide-diphossugar_trans"/>
</dbReference>
<dbReference type="SUPFAM" id="SSF53448">
    <property type="entry name" value="Nucleotide-diphospho-sugar transferases"/>
    <property type="match status" value="1"/>
</dbReference>
<dbReference type="InterPro" id="IPR051612">
    <property type="entry name" value="Teichoic_Acid_Biosynth"/>
</dbReference>
<dbReference type="Gene3D" id="3.90.550.10">
    <property type="entry name" value="Spore Coat Polysaccharide Biosynthesis Protein SpsA, Chain A"/>
    <property type="match status" value="1"/>
</dbReference>
<comment type="subcellular location">
    <subcellularLocation>
        <location evidence="1">Cell membrane</location>
        <topology evidence="1">Peripheral membrane protein</topology>
    </subcellularLocation>
</comment>
<evidence type="ECO:0000259" key="7">
    <source>
        <dbReference type="Pfam" id="PF00535"/>
    </source>
</evidence>
<keyword evidence="9" id="KW-1185">Reference proteome</keyword>
<dbReference type="EMBL" id="JADKYB010000014">
    <property type="protein sequence ID" value="MBM9507793.1"/>
    <property type="molecule type" value="Genomic_DNA"/>
</dbReference>